<dbReference type="AlphaFoldDB" id="A0A8D4IZ84"/>
<evidence type="ECO:0000313" key="1">
    <source>
        <dbReference type="EMBL" id="QDJ14076.1"/>
    </source>
</evidence>
<organism evidence="1 2">
    <name type="scientific">Mergibacter septicus</name>
    <dbReference type="NCBI Taxonomy" id="221402"/>
    <lineage>
        <taxon>Bacteria</taxon>
        <taxon>Pseudomonadati</taxon>
        <taxon>Pseudomonadota</taxon>
        <taxon>Gammaproteobacteria</taxon>
        <taxon>Pasteurellales</taxon>
        <taxon>Pasteurellaceae</taxon>
        <taxon>Mergibacter</taxon>
    </lineage>
</organism>
<reference evidence="1" key="1">
    <citation type="submission" date="2017-06" db="EMBL/GenBank/DDBJ databases">
        <title>Genome sequencing of pathogenic and non-pathogenic strains within Bisgaard taxon 40.</title>
        <authorList>
            <person name="Ladner J.T."/>
            <person name="Lovett S.P."/>
            <person name="Koroleva G."/>
            <person name="Lorch J.M."/>
        </authorList>
    </citation>
    <scope>NUCLEOTIDE SEQUENCE</scope>
    <source>
        <strain evidence="1">27576-1-I1</strain>
    </source>
</reference>
<dbReference type="RefSeq" id="WP_261919842.1">
    <property type="nucleotide sequence ID" value="NZ_CP022011.1"/>
</dbReference>
<gene>
    <name evidence="1" type="ORF">CEP48_00910</name>
</gene>
<dbReference type="EMBL" id="CP022011">
    <property type="protein sequence ID" value="QDJ14076.1"/>
    <property type="molecule type" value="Genomic_DNA"/>
</dbReference>
<accession>A0A8D4IZ84</accession>
<evidence type="ECO:0000313" key="2">
    <source>
        <dbReference type="Proteomes" id="UP000955338"/>
    </source>
</evidence>
<protein>
    <submittedName>
        <fullName evidence="1">Uncharacterized protein</fullName>
    </submittedName>
</protein>
<keyword evidence="2" id="KW-1185">Reference proteome</keyword>
<proteinExistence type="predicted"/>
<dbReference type="Proteomes" id="UP000955338">
    <property type="component" value="Chromosome"/>
</dbReference>
<name>A0A8D4IZ84_9PAST</name>
<sequence>MEVVFNDIKKICIQWGYWATTPRLGTEYPCLSVSIPVPPDESKRRVDPISELLAEEIERCVLVMRKITPELYELFMATYAYRLPVYTEYDRNRVPVRIGILERFGISKAQYFNQIKIAEMSLKLMLSQNKCLFLA</sequence>